<dbReference type="InterPro" id="IPR039561">
    <property type="entry name" value="Peptidase_M15C"/>
</dbReference>
<dbReference type="GO" id="GO:0008233">
    <property type="term" value="F:peptidase activity"/>
    <property type="evidence" value="ECO:0007669"/>
    <property type="project" value="InterPro"/>
</dbReference>
<feature type="chain" id="PRO_5040429570" description="Peptidase M15C domain-containing protein" evidence="1">
    <location>
        <begin position="25"/>
        <end position="582"/>
    </location>
</feature>
<dbReference type="Pfam" id="PF13539">
    <property type="entry name" value="Peptidase_M15_4"/>
    <property type="match status" value="1"/>
</dbReference>
<dbReference type="SUPFAM" id="SSF55166">
    <property type="entry name" value="Hedgehog/DD-peptidase"/>
    <property type="match status" value="1"/>
</dbReference>
<feature type="signal peptide" evidence="1">
    <location>
        <begin position="1"/>
        <end position="24"/>
    </location>
</feature>
<evidence type="ECO:0000256" key="1">
    <source>
        <dbReference type="SAM" id="SignalP"/>
    </source>
</evidence>
<evidence type="ECO:0000259" key="2">
    <source>
        <dbReference type="Pfam" id="PF13539"/>
    </source>
</evidence>
<dbReference type="Proteomes" id="UP000825483">
    <property type="component" value="Unassembled WGS sequence"/>
</dbReference>
<feature type="domain" description="Peptidase M15C" evidence="2">
    <location>
        <begin position="495"/>
        <end position="579"/>
    </location>
</feature>
<dbReference type="PROSITE" id="PS51257">
    <property type="entry name" value="PROKAR_LIPOPROTEIN"/>
    <property type="match status" value="1"/>
</dbReference>
<organism evidence="3 4">
    <name type="scientific">Prevotella lacticifex</name>
    <dbReference type="NCBI Taxonomy" id="2854755"/>
    <lineage>
        <taxon>Bacteria</taxon>
        <taxon>Pseudomonadati</taxon>
        <taxon>Bacteroidota</taxon>
        <taxon>Bacteroidia</taxon>
        <taxon>Bacteroidales</taxon>
        <taxon>Prevotellaceae</taxon>
        <taxon>Prevotella</taxon>
    </lineage>
</organism>
<dbReference type="RefSeq" id="WP_223929585.1">
    <property type="nucleotide sequence ID" value="NZ_BPTU01000003.1"/>
</dbReference>
<dbReference type="EMBL" id="BPUB01000001">
    <property type="protein sequence ID" value="GJG57454.1"/>
    <property type="molecule type" value="Genomic_DNA"/>
</dbReference>
<protein>
    <recommendedName>
        <fullName evidence="2">Peptidase M15C domain-containing protein</fullName>
    </recommendedName>
</protein>
<sequence>MNKTKKLWMLAAILILCGTTATLASCSKDDDSPVVTPAAKEYFTQWNQCEALTALQDYVQDVTNANSPNYIKEEDRIATFDMDGTFVGELYPTYFEYNLLEYRALDDPDYEAPKDVMETAQEIRDFVRTGKKLPDHFDMRHALAAAKAYAGMTLAEFDAYVKAYAAQPANGFSGMTYGESFYKPMLEVFDYLKDNGFTCYVVSGSDRFICRALTKGIGIPSNRVIGMDVRLVSSAQGTEEGVNYTMGREESILRSDELIIKNLKTNKVKQIAQEIGKVPVLSFGNSGGDAAMHNYALSNPKYKSAAFMLIADDDQRDHANREKALKLGQQWREAGYHVISMRDDFKTIYGEGVTKTDFSFPIDTKPLTEWQAGRTVSQEAVEAFGGIDKCFAAEPIPDGVWAQMQGKTYKENPYIGRDDLRHVRALHWDYDNQMHVGEMIVNKEIADRVVTIFRQLFDAKYPIQRMLLPDVYDADDETQMRDNNSSSFCYRAIAGSSKLSKHARGLAIDINTLYNPYYKDRDDGTRFIQPATAADYCDRSWDFLYKIDHDDLCFRLFTEAGFEWGGDWTSCKDFQHFELIEE</sequence>
<keyword evidence="4" id="KW-1185">Reference proteome</keyword>
<accession>A0A9R1CW83</accession>
<dbReference type="AlphaFoldDB" id="A0A9R1CW83"/>
<keyword evidence="1" id="KW-0732">Signal</keyword>
<proteinExistence type="predicted"/>
<dbReference type="Gene3D" id="3.30.1380.10">
    <property type="match status" value="1"/>
</dbReference>
<gene>
    <name evidence="3" type="ORF">PRLR5076_03050</name>
</gene>
<reference evidence="3" key="1">
    <citation type="journal article" date="2022" name="Int. J. Syst. Evol. Microbiol.">
        <title>Prevotella lacticifex sp. nov., isolated from the rumen of cows.</title>
        <authorList>
            <person name="Shinkai T."/>
            <person name="Ikeyama N."/>
            <person name="Kumagai M."/>
            <person name="Ohmori H."/>
            <person name="Sakamoto M."/>
            <person name="Ohkuma M."/>
            <person name="Mitsumori M."/>
        </authorList>
    </citation>
    <scope>NUCLEOTIDE SEQUENCE</scope>
    <source>
        <strain evidence="3">R5076</strain>
    </source>
</reference>
<dbReference type="SUPFAM" id="SSF56784">
    <property type="entry name" value="HAD-like"/>
    <property type="match status" value="1"/>
</dbReference>
<name>A0A9R1CW83_9BACT</name>
<comment type="caution">
    <text evidence="3">The sequence shown here is derived from an EMBL/GenBank/DDBJ whole genome shotgun (WGS) entry which is preliminary data.</text>
</comment>
<dbReference type="GeneID" id="72468357"/>
<dbReference type="InterPro" id="IPR036412">
    <property type="entry name" value="HAD-like_sf"/>
</dbReference>
<evidence type="ECO:0000313" key="4">
    <source>
        <dbReference type="Proteomes" id="UP000825483"/>
    </source>
</evidence>
<dbReference type="InterPro" id="IPR009045">
    <property type="entry name" value="Zn_M74/Hedgehog-like"/>
</dbReference>
<dbReference type="Gene3D" id="3.40.50.1000">
    <property type="entry name" value="HAD superfamily/HAD-like"/>
    <property type="match status" value="1"/>
</dbReference>
<evidence type="ECO:0000313" key="3">
    <source>
        <dbReference type="EMBL" id="GJG57454.1"/>
    </source>
</evidence>
<dbReference type="InterPro" id="IPR023214">
    <property type="entry name" value="HAD_sf"/>
</dbReference>